<reference evidence="7 8" key="1">
    <citation type="submission" date="2020-08" db="EMBL/GenBank/DDBJ databases">
        <title>Genomic Encyclopedia of Type Strains, Phase IV (KMG-IV): sequencing the most valuable type-strain genomes for metagenomic binning, comparative biology and taxonomic classification.</title>
        <authorList>
            <person name="Goeker M."/>
        </authorList>
    </citation>
    <scope>NUCLEOTIDE SEQUENCE [LARGE SCALE GENOMIC DNA]</scope>
    <source>
        <strain evidence="7 8">DSM 102238</strain>
    </source>
</reference>
<evidence type="ECO:0000313" key="8">
    <source>
        <dbReference type="Proteomes" id="UP000542776"/>
    </source>
</evidence>
<feature type="transmembrane region" description="Helical" evidence="6">
    <location>
        <begin position="180"/>
        <end position="197"/>
    </location>
</feature>
<keyword evidence="8" id="KW-1185">Reference proteome</keyword>
<evidence type="ECO:0000256" key="3">
    <source>
        <dbReference type="ARBA" id="ARBA00022692"/>
    </source>
</evidence>
<dbReference type="InterPro" id="IPR001123">
    <property type="entry name" value="LeuE-type"/>
</dbReference>
<comment type="caution">
    <text evidence="7">The sequence shown here is derived from an EMBL/GenBank/DDBJ whole genome shotgun (WGS) entry which is preliminary data.</text>
</comment>
<feature type="transmembrane region" description="Helical" evidence="6">
    <location>
        <begin position="44"/>
        <end position="66"/>
    </location>
</feature>
<evidence type="ECO:0000256" key="1">
    <source>
        <dbReference type="ARBA" id="ARBA00004651"/>
    </source>
</evidence>
<dbReference type="PANTHER" id="PTHR30086">
    <property type="entry name" value="ARGININE EXPORTER PROTEIN ARGO"/>
    <property type="match status" value="1"/>
</dbReference>
<dbReference type="GO" id="GO:0015171">
    <property type="term" value="F:amino acid transmembrane transporter activity"/>
    <property type="evidence" value="ECO:0007669"/>
    <property type="project" value="TreeGrafter"/>
</dbReference>
<name>A0A7W6EBV4_9HYPH</name>
<dbReference type="AlphaFoldDB" id="A0A7W6EBV4"/>
<keyword evidence="2" id="KW-1003">Cell membrane</keyword>
<evidence type="ECO:0000256" key="4">
    <source>
        <dbReference type="ARBA" id="ARBA00022989"/>
    </source>
</evidence>
<feature type="transmembrane region" description="Helical" evidence="6">
    <location>
        <begin position="140"/>
        <end position="168"/>
    </location>
</feature>
<keyword evidence="4 6" id="KW-1133">Transmembrane helix</keyword>
<keyword evidence="3 6" id="KW-0812">Transmembrane</keyword>
<dbReference type="GO" id="GO:0033228">
    <property type="term" value="P:cysteine export across plasma membrane"/>
    <property type="evidence" value="ECO:0007669"/>
    <property type="project" value="TreeGrafter"/>
</dbReference>
<dbReference type="PANTHER" id="PTHR30086:SF20">
    <property type="entry name" value="ARGININE EXPORTER PROTEIN ARGO-RELATED"/>
    <property type="match status" value="1"/>
</dbReference>
<accession>A0A7W6EBV4</accession>
<evidence type="ECO:0000256" key="5">
    <source>
        <dbReference type="ARBA" id="ARBA00023136"/>
    </source>
</evidence>
<dbReference type="GO" id="GO:0005886">
    <property type="term" value="C:plasma membrane"/>
    <property type="evidence" value="ECO:0007669"/>
    <property type="project" value="UniProtKB-SubCell"/>
</dbReference>
<dbReference type="Proteomes" id="UP000542776">
    <property type="component" value="Unassembled WGS sequence"/>
</dbReference>
<proteinExistence type="predicted"/>
<dbReference type="EMBL" id="JACIEK010000005">
    <property type="protein sequence ID" value="MBB3998496.1"/>
    <property type="molecule type" value="Genomic_DNA"/>
</dbReference>
<keyword evidence="5 6" id="KW-0472">Membrane</keyword>
<gene>
    <name evidence="7" type="ORF">GGR04_002337</name>
</gene>
<comment type="subcellular location">
    <subcellularLocation>
        <location evidence="1">Cell membrane</location>
        <topology evidence="1">Multi-pass membrane protein</topology>
    </subcellularLocation>
</comment>
<evidence type="ECO:0000313" key="7">
    <source>
        <dbReference type="EMBL" id="MBB3998496.1"/>
    </source>
</evidence>
<dbReference type="Pfam" id="PF01810">
    <property type="entry name" value="LysE"/>
    <property type="match status" value="1"/>
</dbReference>
<organism evidence="7 8">
    <name type="scientific">Aureimonas pseudogalii</name>
    <dbReference type="NCBI Taxonomy" id="1744844"/>
    <lineage>
        <taxon>Bacteria</taxon>
        <taxon>Pseudomonadati</taxon>
        <taxon>Pseudomonadota</taxon>
        <taxon>Alphaproteobacteria</taxon>
        <taxon>Hyphomicrobiales</taxon>
        <taxon>Aurantimonadaceae</taxon>
        <taxon>Aureimonas</taxon>
    </lineage>
</organism>
<evidence type="ECO:0000256" key="2">
    <source>
        <dbReference type="ARBA" id="ARBA00022475"/>
    </source>
</evidence>
<evidence type="ECO:0000256" key="6">
    <source>
        <dbReference type="SAM" id="Phobius"/>
    </source>
</evidence>
<sequence length="198" mass="21034">MTTDLLLALFTFALVSSVTPGPNNIMLMTSGVNFGFRRTIPHMLGIEFGFGILLLAVGVGLGAVIHAVPGLQLVMKVASAAYLLWLAWKIAFSKGSSEADAGVSKPITFLQAALFQWVNPKAWAMALVAMGAYVSGDSPLLSVAVITAAFLLVGIPTASIWTGFGIGLRQFLADPRRLRIFNVAMGLALVATLWPMLR</sequence>
<dbReference type="RefSeq" id="WP_183200039.1">
    <property type="nucleotide sequence ID" value="NZ_JACIEK010000005.1"/>
</dbReference>
<protein>
    <submittedName>
        <fullName evidence="7">Threonine/homoserine/homoserine lactone efflux protein</fullName>
    </submittedName>
</protein>